<comment type="caution">
    <text evidence="1">The sequence shown here is derived from an EMBL/GenBank/DDBJ whole genome shotgun (WGS) entry which is preliminary data.</text>
</comment>
<gene>
    <name evidence="1" type="ORF">CLG96_05960</name>
</gene>
<reference evidence="1 2" key="1">
    <citation type="submission" date="2017-09" db="EMBL/GenBank/DDBJ databases">
        <title>Sphingomonas panjinensis sp.nov., isolated from oil-contaminated soil.</title>
        <authorList>
            <person name="Wang L."/>
            <person name="Chen L."/>
        </authorList>
    </citation>
    <scope>NUCLEOTIDE SEQUENCE [LARGE SCALE GENOMIC DNA]</scope>
    <source>
        <strain evidence="1 2">FW-11</strain>
    </source>
</reference>
<organism evidence="1 2">
    <name type="scientific">Sphingomonas oleivorans</name>
    <dbReference type="NCBI Taxonomy" id="1735121"/>
    <lineage>
        <taxon>Bacteria</taxon>
        <taxon>Pseudomonadati</taxon>
        <taxon>Pseudomonadota</taxon>
        <taxon>Alphaproteobacteria</taxon>
        <taxon>Sphingomonadales</taxon>
        <taxon>Sphingomonadaceae</taxon>
        <taxon>Sphingomonas</taxon>
    </lineage>
</organism>
<sequence length="93" mass="10537">MPPLDPFTADTVRAMVRYVADDARIARHCRCDIRTVRAIRRSHKAPHFHKAGLPLPRERRENLDAARDIWPADARRGTDGLLRAMRRAGVSAA</sequence>
<dbReference type="Proteomes" id="UP000244162">
    <property type="component" value="Unassembled WGS sequence"/>
</dbReference>
<dbReference type="EMBL" id="NWBU01000005">
    <property type="protein sequence ID" value="PTQ12108.1"/>
    <property type="molecule type" value="Genomic_DNA"/>
</dbReference>
<keyword evidence="2" id="KW-1185">Reference proteome</keyword>
<evidence type="ECO:0000313" key="1">
    <source>
        <dbReference type="EMBL" id="PTQ12108.1"/>
    </source>
</evidence>
<dbReference type="RefSeq" id="WP_107966972.1">
    <property type="nucleotide sequence ID" value="NZ_NWBU01000005.1"/>
</dbReference>
<name>A0A2T5FZH9_9SPHN</name>
<proteinExistence type="predicted"/>
<protein>
    <submittedName>
        <fullName evidence="1">Uncharacterized protein</fullName>
    </submittedName>
</protein>
<accession>A0A2T5FZH9</accession>
<dbReference type="AlphaFoldDB" id="A0A2T5FZH9"/>
<evidence type="ECO:0000313" key="2">
    <source>
        <dbReference type="Proteomes" id="UP000244162"/>
    </source>
</evidence>